<evidence type="ECO:0000313" key="3">
    <source>
        <dbReference type="EMBL" id="SMF26291.1"/>
    </source>
</evidence>
<dbReference type="GeneID" id="95551631"/>
<evidence type="ECO:0000256" key="1">
    <source>
        <dbReference type="SAM" id="MobiDB-lite"/>
    </source>
</evidence>
<sequence>MSALALSWRRRLSGAVCACAFVAGAPVALAASAASEPQSSPEITAAEHLIFTVEHLHGVAPRTELDYELVASGEGAKANDVVRVLVTSPGNAKSDAQVTDRSGAVTLPTEGLPCNPVIIYFLERDISEMQALTGGQRRYFQKRLRIALAEGPKIATATSRIGGKSVQVRQIVVQPYLHDPNAQRFTRYIGKRYTFEFADGLPGQVALIRTEIPGPNDDFAHPVSTETLTFQAAVTKLREQPKAPAAKPTDAPRASR</sequence>
<feature type="compositionally biased region" description="Low complexity" evidence="1">
    <location>
        <begin position="242"/>
        <end position="256"/>
    </location>
</feature>
<dbReference type="EMBL" id="FXAH01000004">
    <property type="protein sequence ID" value="SMF26291.1"/>
    <property type="molecule type" value="Genomic_DNA"/>
</dbReference>
<dbReference type="Proteomes" id="UP000192911">
    <property type="component" value="Unassembled WGS sequence"/>
</dbReference>
<evidence type="ECO:0000313" key="4">
    <source>
        <dbReference type="Proteomes" id="UP000192911"/>
    </source>
</evidence>
<dbReference type="RefSeq" id="WP_233211787.1">
    <property type="nucleotide sequence ID" value="NZ_BSQD01000005.1"/>
</dbReference>
<feature type="region of interest" description="Disordered" evidence="1">
    <location>
        <begin position="236"/>
        <end position="256"/>
    </location>
</feature>
<name>A0A1X7E2R0_TRICW</name>
<protein>
    <submittedName>
        <fullName evidence="3">Uncharacterized protein</fullName>
    </submittedName>
</protein>
<feature type="signal peptide" evidence="2">
    <location>
        <begin position="1"/>
        <end position="30"/>
    </location>
</feature>
<proteinExistence type="predicted"/>
<keyword evidence="4" id="KW-1185">Reference proteome</keyword>
<evidence type="ECO:0000256" key="2">
    <source>
        <dbReference type="SAM" id="SignalP"/>
    </source>
</evidence>
<gene>
    <name evidence="3" type="ORF">SAMN06295900_104398</name>
</gene>
<dbReference type="STRING" id="28094.SAMN06295900_104398"/>
<reference evidence="4" key="1">
    <citation type="submission" date="2017-04" db="EMBL/GenBank/DDBJ databases">
        <authorList>
            <person name="Varghese N."/>
            <person name="Submissions S."/>
        </authorList>
    </citation>
    <scope>NUCLEOTIDE SEQUENCE [LARGE SCALE GENOMIC DNA]</scope>
    <source>
        <strain evidence="4">Ballard 720</strain>
    </source>
</reference>
<organism evidence="3 4">
    <name type="scientific">Trinickia caryophylli</name>
    <name type="common">Paraburkholderia caryophylli</name>
    <dbReference type="NCBI Taxonomy" id="28094"/>
    <lineage>
        <taxon>Bacteria</taxon>
        <taxon>Pseudomonadati</taxon>
        <taxon>Pseudomonadota</taxon>
        <taxon>Betaproteobacteria</taxon>
        <taxon>Burkholderiales</taxon>
        <taxon>Burkholderiaceae</taxon>
        <taxon>Trinickia</taxon>
    </lineage>
</organism>
<accession>A0A1X7E2R0</accession>
<keyword evidence="2" id="KW-0732">Signal</keyword>
<feature type="chain" id="PRO_5010877825" evidence="2">
    <location>
        <begin position="31"/>
        <end position="256"/>
    </location>
</feature>
<dbReference type="AlphaFoldDB" id="A0A1X7E2R0"/>